<dbReference type="EMBL" id="MT732474">
    <property type="protein sequence ID" value="QQV91512.1"/>
    <property type="molecule type" value="Genomic_DNA"/>
</dbReference>
<organism evidence="1 2">
    <name type="scientific">Tenacibaculum phage Gundel_1</name>
    <dbReference type="NCBI Taxonomy" id="2745672"/>
    <lineage>
        <taxon>Viruses</taxon>
        <taxon>Duplodnaviria</taxon>
        <taxon>Heunggongvirae</taxon>
        <taxon>Uroviricota</taxon>
        <taxon>Caudoviricetes</taxon>
        <taxon>Pachyviridae</taxon>
        <taxon>Gundelvirus</taxon>
        <taxon>Gundelvirus Gundel</taxon>
    </lineage>
</organism>
<protein>
    <submittedName>
        <fullName evidence="1">Uncharacterized protein</fullName>
    </submittedName>
</protein>
<keyword evidence="2" id="KW-1185">Reference proteome</keyword>
<accession>A0A8E5EC42</accession>
<name>A0A8E5EC42_9CAUD</name>
<sequence>MDKSYRDRIGKKINISDIVPLDVYKTKNEKKSWEYREYPQYNINFICISKDGTLGEIWKVGDLFIGLPSVEGKEIINAGKPPKESKWVREKPPVEFRKLWFKYKSEMGETHQSKSPEVRKRFVQERNELITKNIDFVNGEFDKREYGLFIKIDEEVHYFTGEYWMFLSHYYLTESNMYGFFRTVAMEALWHWEACKADTRVWGEIRGKGRRTSWSVESSSMALNAFTITKFAKIPIVSERSQLAKELFQGKIVSSFEYYPIYFKPLINLPNSSVSSNLTVEFETDEAERSVINHYPTKTTAYDSTKVKNISINDEIGKWENESLIDFISRHSRCHTEGGATGRFGSTAGEYANGGGEEFEIEFMSANANERNALGRTKNGLVSFFIDVCYTMTQPVSYFDEWGYSIVNDPIEPIINEQGKLISIGAVTDWQIVHDDLKKSGKKKAYNSFLRDMPRTLNHMFTNEGGTNNDFDINNLNEHENYLKSIPSIEINEKIFRGNLIFAGEKFNSPVIWRPNDNGRIQTTWLPEEALQNQSYTKDFYGKKLKFPSNNHIGCFGVDSYDISKTVDDNGSNGAVVGYSKFNMAGAPSNSFFLKYLHRPDKRDDFYDDTICMLQYFSMFALVENNKPRLLEYMKDYGYRGYSMTRPDKKWKDLSDFEKEHGGIPASAQTNKDCASLHKDYILDFIGQNVEKECNCYFIDMIQEWKKFDVNKRKKFDLTVAGELALMGSQYKVKQRKSLNIGVNNRTSFSFSDFGA</sequence>
<evidence type="ECO:0000313" key="2">
    <source>
        <dbReference type="Proteomes" id="UP000693868"/>
    </source>
</evidence>
<proteinExistence type="predicted"/>
<gene>
    <name evidence="1" type="ORF">Gundel1_76</name>
</gene>
<evidence type="ECO:0000313" key="1">
    <source>
        <dbReference type="EMBL" id="QQV91512.1"/>
    </source>
</evidence>
<dbReference type="Proteomes" id="UP000693868">
    <property type="component" value="Segment"/>
</dbReference>
<reference evidence="1" key="1">
    <citation type="submission" date="2020-07" db="EMBL/GenBank/DDBJ databases">
        <title>Highly diverse flavobacterial phages as mortality factor during North Sea spring blooms.</title>
        <authorList>
            <person name="Bartlau N."/>
            <person name="Wichels A."/>
            <person name="Krohne G."/>
            <person name="Adriaenssens E.M."/>
            <person name="Heins A."/>
            <person name="Fuchs B.M."/>
            <person name="Amann R."/>
            <person name="Moraru C."/>
        </authorList>
    </citation>
    <scope>NUCLEOTIDE SEQUENCE</scope>
</reference>